<reference evidence="2 3" key="1">
    <citation type="submission" date="2019-02" db="EMBL/GenBank/DDBJ databases">
        <title>Pedobacter sp. nov., a novel speices isolated from soil of pinguins habitat in Antarcitica.</title>
        <authorList>
            <person name="He R.-H."/>
        </authorList>
    </citation>
    <scope>NUCLEOTIDE SEQUENCE [LARGE SCALE GENOMIC DNA]</scope>
    <source>
        <strain evidence="2 3">E01020</strain>
    </source>
</reference>
<protein>
    <recommendedName>
        <fullName evidence="1">PLD phosphodiesterase domain-containing protein</fullName>
    </recommendedName>
</protein>
<dbReference type="GO" id="GO:0006793">
    <property type="term" value="P:phosphorus metabolic process"/>
    <property type="evidence" value="ECO:0007669"/>
    <property type="project" value="UniProtKB-ARBA"/>
</dbReference>
<keyword evidence="3" id="KW-1185">Reference proteome</keyword>
<dbReference type="EMBL" id="SJCY01000020">
    <property type="protein sequence ID" value="TDG34819.1"/>
    <property type="molecule type" value="Genomic_DNA"/>
</dbReference>
<gene>
    <name evidence="2" type="ORF">EZJ43_16730</name>
</gene>
<organism evidence="2 3">
    <name type="scientific">Pedobacter changchengzhani</name>
    <dbReference type="NCBI Taxonomy" id="2529274"/>
    <lineage>
        <taxon>Bacteria</taxon>
        <taxon>Pseudomonadati</taxon>
        <taxon>Bacteroidota</taxon>
        <taxon>Sphingobacteriia</taxon>
        <taxon>Sphingobacteriales</taxon>
        <taxon>Sphingobacteriaceae</taxon>
        <taxon>Pedobacter</taxon>
    </lineage>
</organism>
<dbReference type="InterPro" id="IPR001736">
    <property type="entry name" value="PLipase_D/transphosphatidylase"/>
</dbReference>
<comment type="caution">
    <text evidence="2">The sequence shown here is derived from an EMBL/GenBank/DDBJ whole genome shotgun (WGS) entry which is preliminary data.</text>
</comment>
<evidence type="ECO:0000313" key="2">
    <source>
        <dbReference type="EMBL" id="TDG34819.1"/>
    </source>
</evidence>
<evidence type="ECO:0000259" key="1">
    <source>
        <dbReference type="PROSITE" id="PS50035"/>
    </source>
</evidence>
<dbReference type="CDD" id="cd09117">
    <property type="entry name" value="PLDc_Bfil_DEXD_like"/>
    <property type="match status" value="1"/>
</dbReference>
<proteinExistence type="predicted"/>
<dbReference type="GO" id="GO:0003824">
    <property type="term" value="F:catalytic activity"/>
    <property type="evidence" value="ECO:0007669"/>
    <property type="project" value="InterPro"/>
</dbReference>
<dbReference type="AlphaFoldDB" id="A0A4R5MII1"/>
<dbReference type="RefSeq" id="WP_133263871.1">
    <property type="nucleotide sequence ID" value="NZ_SJCY01000020.1"/>
</dbReference>
<sequence>MQIDFIGHGLNTNNKLNVGDQLATSFGSSHFDSFIGFVAFAAISGVNKLLPSLLTAQKKYKKLIFFVGVDNKGTSKEALELLLEKNIETYIYHKDAEQITYHPKLFLFEGGRHTRVIIGSSNLTYSGFLNNIEASIQLDFKTGTDKQGNKLLKEVKNYFANLIDLTDKNVFKLDKDLIEKYDNEGLLYSQIRTGKGSTEEQPNDGENQLEKSVTVPFYTNDFGDGQEPTERSIYEKKVNVTAKDYEVFPLFLERYKIYKRDVRTSGVVYKDTKVPEEMELLVWYQRMKELIKHSVLPDDLAMQLIDAEFPIENGWINTQRMWWDVKFQKLLDFKEKEQKHLDYTYVLQTKILDSPYLELGRWIAQQKQRRKGQNGSAWTDYEEEKMQSINYMWDVPDFGEYANKPKDDEWTDRLVELEEYYSNKNNYKSIPHQKYKLGKWLNDQITLKLNRDRGNVKKILHPIREVMLGDLLLKNGVEWKWQEQKEREAIINGLAKWKKWKEWQKTVLGLQLTEEQKIYNKISQDWVSQTRYKTKKWEAWKIDLLVKAGFPIPNKENISKEQ</sequence>
<dbReference type="Gene3D" id="3.30.870.10">
    <property type="entry name" value="Endonuclease Chain A"/>
    <property type="match status" value="1"/>
</dbReference>
<accession>A0A4R5MII1</accession>
<dbReference type="OrthoDB" id="7056491at2"/>
<dbReference type="InterPro" id="IPR025202">
    <property type="entry name" value="PLD-like_dom"/>
</dbReference>
<dbReference type="PROSITE" id="PS50035">
    <property type="entry name" value="PLD"/>
    <property type="match status" value="1"/>
</dbReference>
<name>A0A4R5MII1_9SPHI</name>
<dbReference type="Pfam" id="PF13091">
    <property type="entry name" value="PLDc_2"/>
    <property type="match status" value="1"/>
</dbReference>
<evidence type="ECO:0000313" key="3">
    <source>
        <dbReference type="Proteomes" id="UP000295668"/>
    </source>
</evidence>
<dbReference type="Proteomes" id="UP000295668">
    <property type="component" value="Unassembled WGS sequence"/>
</dbReference>
<dbReference type="SUPFAM" id="SSF56024">
    <property type="entry name" value="Phospholipase D/nuclease"/>
    <property type="match status" value="1"/>
</dbReference>
<feature type="domain" description="PLD phosphodiesterase" evidence="1">
    <location>
        <begin position="97"/>
        <end position="127"/>
    </location>
</feature>